<name>A0A076G3K4_ACIBA</name>
<dbReference type="Pfam" id="PF13728">
    <property type="entry name" value="TraF"/>
    <property type="match status" value="1"/>
</dbReference>
<dbReference type="CDD" id="cd02966">
    <property type="entry name" value="TlpA_like_family"/>
    <property type="match status" value="1"/>
</dbReference>
<geneLocation type="plasmid" evidence="1">
    <name>pAB_CC</name>
</geneLocation>
<evidence type="ECO:0000313" key="1">
    <source>
        <dbReference type="EMBL" id="AII26467.1"/>
    </source>
</evidence>
<sequence length="270" mass="30808">MNKLILASMVVFSGLTQLTKANNVLDYDSVWNCDRTKVNWYCNKPKEETPVQEVKKETPKQAPLFDPITDLNKLKTATELRAELKKREDIAVMYPTEQNIKNYLDAWHLVQNKATVFTDQWRRVVYQNPDYDYSLRNPSNNAAIKVQAQAKQTQIDGYLKNLSKEQGLIFFFRSDCPYCHQMAPILKQLSQMYGFEVLGVSVDGAGLPDFPNPVDGRAVVQKWGIEKVPATFIASKKTKDHAPIGFGVMSLNEVIERIWVLTNTQPGQDF</sequence>
<organism evidence="1">
    <name type="scientific">Acinetobacter baumannii TYTH-1</name>
    <dbReference type="NCBI Taxonomy" id="1100841"/>
    <lineage>
        <taxon>Bacteria</taxon>
        <taxon>Pseudomonadati</taxon>
        <taxon>Pseudomonadota</taxon>
        <taxon>Gammaproteobacteria</taxon>
        <taxon>Moraxellales</taxon>
        <taxon>Moraxellaceae</taxon>
        <taxon>Acinetobacter</taxon>
        <taxon>Acinetobacter calcoaceticus/baumannii complex</taxon>
    </lineage>
</organism>
<protein>
    <submittedName>
        <fullName evidence="1">Putative TraF</fullName>
    </submittedName>
</protein>
<accession>A0A076G3K4</accession>
<dbReference type="AlphaFoldDB" id="A0A076G3K4"/>
<proteinExistence type="predicted"/>
<keyword evidence="1" id="KW-0614">Plasmid</keyword>
<dbReference type="EMBL" id="KF889012">
    <property type="protein sequence ID" value="AII26467.1"/>
    <property type="molecule type" value="Genomic_DNA"/>
</dbReference>
<gene>
    <name evidence="1" type="ORF">M3Q_pABCC64</name>
</gene>
<dbReference type="SUPFAM" id="SSF52833">
    <property type="entry name" value="Thioredoxin-like"/>
    <property type="match status" value="1"/>
</dbReference>
<reference evidence="1" key="2">
    <citation type="journal article" date="2014" name="Genomics">
        <title>Prevalence and mapping of a plasmid encoding a type IV secretion system in Acinetobacter baumannii.</title>
        <authorList>
            <person name="Liu C.C."/>
            <person name="Kuo H.Y."/>
            <person name="Tang C.Y."/>
            <person name="Chang K.C."/>
            <person name="Liou M.L."/>
        </authorList>
    </citation>
    <scope>NUCLEOTIDE SEQUENCE</scope>
    <source>
        <strain evidence="1">TYTH-1</strain>
        <plasmid evidence="1">pAB_CC</plasmid>
    </source>
</reference>
<dbReference type="Gene3D" id="3.40.30.10">
    <property type="entry name" value="Glutaredoxin"/>
    <property type="match status" value="1"/>
</dbReference>
<dbReference type="InterPro" id="IPR039555">
    <property type="entry name" value="TraF/TrbB"/>
</dbReference>
<dbReference type="InterPro" id="IPR036249">
    <property type="entry name" value="Thioredoxin-like_sf"/>
</dbReference>
<reference evidence="1" key="1">
    <citation type="submission" date="2013-11" db="EMBL/GenBank/DDBJ databases">
        <authorList>
            <person name="Liu C.-C."/>
            <person name="Tang C.Y."/>
            <person name="Kuo H.-Y."/>
            <person name="Chang K.-C."/>
            <person name="Liou M.-L."/>
        </authorList>
    </citation>
    <scope>NUCLEOTIDE SEQUENCE</scope>
    <source>
        <strain evidence="1">TYTH-1</strain>
        <plasmid evidence="1">pAB_CC</plasmid>
    </source>
</reference>